<feature type="transmembrane region" description="Helical" evidence="1">
    <location>
        <begin position="226"/>
        <end position="244"/>
    </location>
</feature>
<dbReference type="Proteomes" id="UP000565089">
    <property type="component" value="Unassembled WGS sequence"/>
</dbReference>
<feature type="transmembrane region" description="Helical" evidence="1">
    <location>
        <begin position="24"/>
        <end position="44"/>
    </location>
</feature>
<reference evidence="2 3" key="1">
    <citation type="submission" date="2020-08" db="EMBL/GenBank/DDBJ databases">
        <title>Sequencing the genomes of 1000 actinobacteria strains.</title>
        <authorList>
            <person name="Klenk H.-P."/>
        </authorList>
    </citation>
    <scope>NUCLEOTIDE SEQUENCE [LARGE SCALE GENOMIC DNA]</scope>
    <source>
        <strain evidence="2 3">DSM 40483</strain>
    </source>
</reference>
<evidence type="ECO:0000313" key="3">
    <source>
        <dbReference type="Proteomes" id="UP000565089"/>
    </source>
</evidence>
<evidence type="ECO:0000313" key="2">
    <source>
        <dbReference type="EMBL" id="MBB4717756.1"/>
    </source>
</evidence>
<keyword evidence="1" id="KW-0812">Transmembrane</keyword>
<gene>
    <name evidence="2" type="ORF">BJ965_007638</name>
</gene>
<comment type="caution">
    <text evidence="2">The sequence shown here is derived from an EMBL/GenBank/DDBJ whole genome shotgun (WGS) entry which is preliminary data.</text>
</comment>
<dbReference type="AlphaFoldDB" id="A0A7W7DVL9"/>
<proteinExistence type="predicted"/>
<sequence length="275" mass="29285">MRREVRLFKIATRYGLVEHARNRFAMLLVAVFLPVWVIMTGWAVTKEPVQFRLHSTRHVLTADSDKITQITGALNGVTLIIGFMMFAATFSNGAFDRRLSMAGFPRVPLGLAKVACLVIASVAVCSYATAVICCFWSPRQPVLLGAALFGTAMTYGALGVALGTLLRREVEGMFAIVMISVVDLGLQNPLASGGADSGMVRWLPSYGAMQAATAAGFSTSVPAVDFAVQLAWFTAGALIGLLAFHRRTRSALTAAARIGGQADADPVPFGKAADR</sequence>
<feature type="transmembrane region" description="Helical" evidence="1">
    <location>
        <begin position="144"/>
        <end position="166"/>
    </location>
</feature>
<keyword evidence="1" id="KW-1133">Transmembrane helix</keyword>
<organism evidence="2 3">
    <name type="scientific">Streptomyces luteogriseus</name>
    <dbReference type="NCBI Taxonomy" id="68233"/>
    <lineage>
        <taxon>Bacteria</taxon>
        <taxon>Bacillati</taxon>
        <taxon>Actinomycetota</taxon>
        <taxon>Actinomycetes</taxon>
        <taxon>Kitasatosporales</taxon>
        <taxon>Streptomycetaceae</taxon>
        <taxon>Streptomyces</taxon>
    </lineage>
</organism>
<dbReference type="RefSeq" id="WP_184916389.1">
    <property type="nucleotide sequence ID" value="NZ_JACHMS010000001.1"/>
</dbReference>
<keyword evidence="3" id="KW-1185">Reference proteome</keyword>
<feature type="transmembrane region" description="Helical" evidence="1">
    <location>
        <begin position="173"/>
        <end position="191"/>
    </location>
</feature>
<feature type="transmembrane region" description="Helical" evidence="1">
    <location>
        <begin position="111"/>
        <end position="138"/>
    </location>
</feature>
<protein>
    <submittedName>
        <fullName evidence="2">Uncharacterized protein</fullName>
    </submittedName>
</protein>
<dbReference type="GeneID" id="95799561"/>
<accession>A0A7W7DVL9</accession>
<feature type="transmembrane region" description="Helical" evidence="1">
    <location>
        <begin position="70"/>
        <end position="90"/>
    </location>
</feature>
<evidence type="ECO:0000256" key="1">
    <source>
        <dbReference type="SAM" id="Phobius"/>
    </source>
</evidence>
<dbReference type="EMBL" id="JACHMS010000001">
    <property type="protein sequence ID" value="MBB4717756.1"/>
    <property type="molecule type" value="Genomic_DNA"/>
</dbReference>
<keyword evidence="1" id="KW-0472">Membrane</keyword>
<name>A0A7W7DVL9_9ACTN</name>